<feature type="region of interest" description="Disordered" evidence="1">
    <location>
        <begin position="1"/>
        <end position="139"/>
    </location>
</feature>
<organism evidence="2 3">
    <name type="scientific">Panicum virgatum</name>
    <name type="common">Blackwell switchgrass</name>
    <dbReference type="NCBI Taxonomy" id="38727"/>
    <lineage>
        <taxon>Eukaryota</taxon>
        <taxon>Viridiplantae</taxon>
        <taxon>Streptophyta</taxon>
        <taxon>Embryophyta</taxon>
        <taxon>Tracheophyta</taxon>
        <taxon>Spermatophyta</taxon>
        <taxon>Magnoliopsida</taxon>
        <taxon>Liliopsida</taxon>
        <taxon>Poales</taxon>
        <taxon>Poaceae</taxon>
        <taxon>PACMAD clade</taxon>
        <taxon>Panicoideae</taxon>
        <taxon>Panicodae</taxon>
        <taxon>Paniceae</taxon>
        <taxon>Panicinae</taxon>
        <taxon>Panicum</taxon>
        <taxon>Panicum sect. Hiantes</taxon>
    </lineage>
</organism>
<reference evidence="2" key="1">
    <citation type="submission" date="2020-05" db="EMBL/GenBank/DDBJ databases">
        <title>WGS assembly of Panicum virgatum.</title>
        <authorList>
            <person name="Lovell J.T."/>
            <person name="Jenkins J."/>
            <person name="Shu S."/>
            <person name="Juenger T.E."/>
            <person name="Schmutz J."/>
        </authorList>
    </citation>
    <scope>NUCLEOTIDE SEQUENCE</scope>
    <source>
        <strain evidence="2">AP13</strain>
    </source>
</reference>
<evidence type="ECO:0000256" key="1">
    <source>
        <dbReference type="SAM" id="MobiDB-lite"/>
    </source>
</evidence>
<dbReference type="AlphaFoldDB" id="A0A8T0PCC6"/>
<sequence>MVCFQKNPTRSARPNNSADEQVARAASRFPAPNKQSRGVKSRSPDTACPNQSSPPEERRGSIDYLRGDGVAEEASGRDKAHDGAPREKAPLPIQRPPELGGGAEDRRRRHVLRRDEPTRLEDPLGPVLKPIARKNQAQY</sequence>
<feature type="compositionally biased region" description="Polar residues" evidence="1">
    <location>
        <begin position="1"/>
        <end position="19"/>
    </location>
</feature>
<accession>A0A8T0PCC6</accession>
<proteinExistence type="predicted"/>
<feature type="compositionally biased region" description="Basic and acidic residues" evidence="1">
    <location>
        <begin position="74"/>
        <end position="89"/>
    </location>
</feature>
<dbReference type="EMBL" id="CM029052">
    <property type="protein sequence ID" value="KAG2559250.1"/>
    <property type="molecule type" value="Genomic_DNA"/>
</dbReference>
<gene>
    <name evidence="2" type="ORF">PVAP13_8NG294984</name>
</gene>
<evidence type="ECO:0000313" key="2">
    <source>
        <dbReference type="EMBL" id="KAG2559250.1"/>
    </source>
</evidence>
<evidence type="ECO:0000313" key="3">
    <source>
        <dbReference type="Proteomes" id="UP000823388"/>
    </source>
</evidence>
<protein>
    <submittedName>
        <fullName evidence="2">Uncharacterized protein</fullName>
    </submittedName>
</protein>
<comment type="caution">
    <text evidence="2">The sequence shown here is derived from an EMBL/GenBank/DDBJ whole genome shotgun (WGS) entry which is preliminary data.</text>
</comment>
<keyword evidence="3" id="KW-1185">Reference proteome</keyword>
<feature type="compositionally biased region" description="Basic and acidic residues" evidence="1">
    <location>
        <begin position="113"/>
        <end position="122"/>
    </location>
</feature>
<name>A0A8T0PCC6_PANVG</name>
<dbReference type="Proteomes" id="UP000823388">
    <property type="component" value="Chromosome 8N"/>
</dbReference>